<name>A0A1B6KJZ5_9HEMI</name>
<sequence length="184" mass="20280">MTTTTPDHDVRRCHEASEDRRQLLCRLKCLAERLDDCDKAALKAAGCGDMFGTKGSRYENPDPANKPLIVFPEYPARDKYRLNPPQKSPPWEAHGSKSQELIAGYMKRNCDCVRRNGLQDKCELSQCQGRPLCLTTPMPLCPPSGGAALMVTPAEAAVIVDNIDTGRCCRLSCCPGMLENCSPH</sequence>
<gene>
    <name evidence="1" type="ORF">g.3114</name>
</gene>
<accession>A0A1B6KJZ5</accession>
<dbReference type="EMBL" id="GEBQ01028199">
    <property type="protein sequence ID" value="JAT11778.1"/>
    <property type="molecule type" value="Transcribed_RNA"/>
</dbReference>
<dbReference type="AlphaFoldDB" id="A0A1B6KJZ5"/>
<proteinExistence type="predicted"/>
<organism evidence="1">
    <name type="scientific">Graphocephala atropunctata</name>
    <dbReference type="NCBI Taxonomy" id="36148"/>
    <lineage>
        <taxon>Eukaryota</taxon>
        <taxon>Metazoa</taxon>
        <taxon>Ecdysozoa</taxon>
        <taxon>Arthropoda</taxon>
        <taxon>Hexapoda</taxon>
        <taxon>Insecta</taxon>
        <taxon>Pterygota</taxon>
        <taxon>Neoptera</taxon>
        <taxon>Paraneoptera</taxon>
        <taxon>Hemiptera</taxon>
        <taxon>Auchenorrhyncha</taxon>
        <taxon>Membracoidea</taxon>
        <taxon>Cicadellidae</taxon>
        <taxon>Cicadellinae</taxon>
        <taxon>Cicadellini</taxon>
        <taxon>Graphocephala</taxon>
    </lineage>
</organism>
<reference evidence="1" key="1">
    <citation type="submission" date="2015-11" db="EMBL/GenBank/DDBJ databases">
        <title>De novo transcriptome assembly of four potential Pierce s Disease insect vectors from Arizona vineyards.</title>
        <authorList>
            <person name="Tassone E.E."/>
        </authorList>
    </citation>
    <scope>NUCLEOTIDE SEQUENCE</scope>
</reference>
<protein>
    <submittedName>
        <fullName evidence="1">Uncharacterized protein</fullName>
    </submittedName>
</protein>
<evidence type="ECO:0000313" key="1">
    <source>
        <dbReference type="EMBL" id="JAT11778.1"/>
    </source>
</evidence>